<keyword evidence="11" id="KW-1185">Reference proteome</keyword>
<evidence type="ECO:0000256" key="4">
    <source>
        <dbReference type="ARBA" id="ARBA00023088"/>
    </source>
</evidence>
<dbReference type="RefSeq" id="WP_111247367.1">
    <property type="nucleotide sequence ID" value="NZ_PIEU01000043.1"/>
</dbReference>
<feature type="transmembrane region" description="Helical" evidence="7">
    <location>
        <begin position="348"/>
        <end position="365"/>
    </location>
</feature>
<feature type="compositionally biased region" description="Polar residues" evidence="6">
    <location>
        <begin position="308"/>
        <end position="326"/>
    </location>
</feature>
<evidence type="ECO:0000256" key="6">
    <source>
        <dbReference type="SAM" id="MobiDB-lite"/>
    </source>
</evidence>
<feature type="region of interest" description="Disordered" evidence="6">
    <location>
        <begin position="301"/>
        <end position="326"/>
    </location>
</feature>
<evidence type="ECO:0000256" key="7">
    <source>
        <dbReference type="SAM" id="Phobius"/>
    </source>
</evidence>
<feature type="coiled-coil region" evidence="5">
    <location>
        <begin position="72"/>
        <end position="99"/>
    </location>
</feature>
<dbReference type="EMBL" id="PIEU01000043">
    <property type="protein sequence ID" value="PZL75541.1"/>
    <property type="molecule type" value="Genomic_DNA"/>
</dbReference>
<dbReference type="AlphaFoldDB" id="A0A2W3Z6L4"/>
<dbReference type="Pfam" id="PF00746">
    <property type="entry name" value="Gram_pos_anchor"/>
    <property type="match status" value="1"/>
</dbReference>
<evidence type="ECO:0000313" key="11">
    <source>
        <dbReference type="Proteomes" id="UP000249828"/>
    </source>
</evidence>
<evidence type="ECO:0000256" key="5">
    <source>
        <dbReference type="SAM" id="Coils"/>
    </source>
</evidence>
<keyword evidence="7" id="KW-0812">Transmembrane</keyword>
<keyword evidence="7" id="KW-0472">Membrane</keyword>
<keyword evidence="5" id="KW-0175">Coiled coil</keyword>
<evidence type="ECO:0000256" key="2">
    <source>
        <dbReference type="ARBA" id="ARBA00022525"/>
    </source>
</evidence>
<protein>
    <recommendedName>
        <fullName evidence="9">Gram-positive cocci surface proteins LPxTG domain-containing protein</fullName>
    </recommendedName>
</protein>
<feature type="signal peptide" evidence="8">
    <location>
        <begin position="1"/>
        <end position="26"/>
    </location>
</feature>
<evidence type="ECO:0000256" key="3">
    <source>
        <dbReference type="ARBA" id="ARBA00022729"/>
    </source>
</evidence>
<evidence type="ECO:0000259" key="9">
    <source>
        <dbReference type="Pfam" id="PF00746"/>
    </source>
</evidence>
<name>A0A2W3Z6L4_9ENTE</name>
<keyword evidence="3 8" id="KW-0732">Signal</keyword>
<comment type="caution">
    <text evidence="10">The sequence shown here is derived from an EMBL/GenBank/DDBJ whole genome shotgun (WGS) entry which is preliminary data.</text>
</comment>
<evidence type="ECO:0000256" key="1">
    <source>
        <dbReference type="ARBA" id="ARBA00022512"/>
    </source>
</evidence>
<feature type="compositionally biased region" description="Low complexity" evidence="6">
    <location>
        <begin position="115"/>
        <end position="182"/>
    </location>
</feature>
<evidence type="ECO:0000313" key="10">
    <source>
        <dbReference type="EMBL" id="PZL75541.1"/>
    </source>
</evidence>
<feature type="chain" id="PRO_5039364035" description="Gram-positive cocci surface proteins LPxTG domain-containing protein" evidence="8">
    <location>
        <begin position="27"/>
        <end position="372"/>
    </location>
</feature>
<keyword evidence="7" id="KW-1133">Transmembrane helix</keyword>
<reference evidence="10 11" key="1">
    <citation type="submission" date="2017-11" db="EMBL/GenBank/DDBJ databases">
        <title>Draft genome sequence of Enterococcus plantarum TRW2 strain isolated from lettuce.</title>
        <authorList>
            <person name="Kim E.B."/>
            <person name="Marco M.L."/>
            <person name="Williams T.R."/>
            <person name="You I.H."/>
        </authorList>
    </citation>
    <scope>NUCLEOTIDE SEQUENCE [LARGE SCALE GENOMIC DNA]</scope>
    <source>
        <strain evidence="10 11">TRW2</strain>
    </source>
</reference>
<feature type="domain" description="Gram-positive cocci surface proteins LPxTG" evidence="9">
    <location>
        <begin position="333"/>
        <end position="368"/>
    </location>
</feature>
<organism evidence="10 11">
    <name type="scientific">Enterococcus plantarum</name>
    <dbReference type="NCBI Taxonomy" id="1077675"/>
    <lineage>
        <taxon>Bacteria</taxon>
        <taxon>Bacillati</taxon>
        <taxon>Bacillota</taxon>
        <taxon>Bacilli</taxon>
        <taxon>Lactobacillales</taxon>
        <taxon>Enterococcaceae</taxon>
        <taxon>Enterococcus</taxon>
    </lineage>
</organism>
<dbReference type="NCBIfam" id="TIGR01167">
    <property type="entry name" value="LPXTG_anchor"/>
    <property type="match status" value="1"/>
</dbReference>
<feature type="compositionally biased region" description="Polar residues" evidence="6">
    <location>
        <begin position="183"/>
        <end position="197"/>
    </location>
</feature>
<keyword evidence="2" id="KW-0964">Secreted</keyword>
<gene>
    <name evidence="10" type="ORF">CI088_04755</name>
</gene>
<feature type="region of interest" description="Disordered" evidence="6">
    <location>
        <begin position="115"/>
        <end position="204"/>
    </location>
</feature>
<keyword evidence="1" id="KW-0134">Cell wall</keyword>
<proteinExistence type="predicted"/>
<keyword evidence="4" id="KW-0572">Peptidoglycan-anchor</keyword>
<dbReference type="Proteomes" id="UP000249828">
    <property type="component" value="Unassembled WGS sequence"/>
</dbReference>
<accession>A0A2W3Z6L4</accession>
<evidence type="ECO:0000256" key="8">
    <source>
        <dbReference type="SAM" id="SignalP"/>
    </source>
</evidence>
<sequence length="372" mass="39580">MKKGLKILTVSLLFSSAIFSTPAVNAVVHAEEIGETTVDERVDNDEIRGRLLTLIAEAKSVISSESYTEASLESVKALLPSAEKALEDLENNLAGNYEEIVLSLKNALDNLIEITESSSSEPEPSTTDSSSTMPESTDSSSTIPSSTDSSSTAPSSTDSSSTIPSSTDSSSTIPSSTDSDATVPTSTDLSSTAPSSTDEAKPTIEITDQTMYVGQTLTEEMILSWATFHNADGYEVGFEILESPIKVTAIGNTLLEVGTYKIRYYISQLTRMATNVVAEKTITLTILSESENPINQVTSLEKNKNPKAPTNNILSPVANPVSTKNQKSITSAQTKAKQLPETGEVNNGMTIASAGVILIAGAYIFRKKQLDK</sequence>
<dbReference type="InterPro" id="IPR019931">
    <property type="entry name" value="LPXTG_anchor"/>
</dbReference>